<dbReference type="AlphaFoldDB" id="A0A250I636"/>
<evidence type="ECO:0000313" key="3">
    <source>
        <dbReference type="EMBL" id="ATB27314.1"/>
    </source>
</evidence>
<evidence type="ECO:0000256" key="1">
    <source>
        <dbReference type="SAM" id="MobiDB-lite"/>
    </source>
</evidence>
<proteinExistence type="predicted"/>
<sequence length="221" mass="23791">MLPGDMGTKANHDGLFCELYWGTTRNEAWSFGPELERVLAAPDETAPLPLYGFTLPEEPFLLAERTPQGYRVFVPPASRVERSKRGDAFRAVPGSELQRAGDTAWIDVTAEDRLRLTQGELSLLLSPSVAGKHAGGLQGRDLGLLVMLGALLLSVPVGLILAGHSPEHMAESNARALAAAREREQAERKRLGVDTPARPIVRDTQSDGGVKTTLPGNLGVH</sequence>
<keyword evidence="2" id="KW-0812">Transmembrane</keyword>
<evidence type="ECO:0000313" key="4">
    <source>
        <dbReference type="Proteomes" id="UP000217289"/>
    </source>
</evidence>
<feature type="transmembrane region" description="Helical" evidence="2">
    <location>
        <begin position="142"/>
        <end position="163"/>
    </location>
</feature>
<protein>
    <submittedName>
        <fullName evidence="3">Uncharacterized protein</fullName>
    </submittedName>
</protein>
<keyword evidence="4" id="KW-1185">Reference proteome</keyword>
<reference evidence="3 4" key="1">
    <citation type="submission" date="2017-06" db="EMBL/GenBank/DDBJ databases">
        <authorList>
            <person name="Kim H.J."/>
            <person name="Triplett B.A."/>
        </authorList>
    </citation>
    <scope>NUCLEOTIDE SEQUENCE [LARGE SCALE GENOMIC DNA]</scope>
    <source>
        <strain evidence="3 4">DSM 14713</strain>
    </source>
</reference>
<dbReference type="KEGG" id="mbd:MEBOL_000752"/>
<name>A0A250I636_9BACT</name>
<feature type="region of interest" description="Disordered" evidence="1">
    <location>
        <begin position="182"/>
        <end position="221"/>
    </location>
</feature>
<dbReference type="RefSeq" id="WP_095976130.1">
    <property type="nucleotide sequence ID" value="NZ_CP022163.1"/>
</dbReference>
<dbReference type="EMBL" id="CP022163">
    <property type="protein sequence ID" value="ATB27314.1"/>
    <property type="molecule type" value="Genomic_DNA"/>
</dbReference>
<gene>
    <name evidence="3" type="ORF">MEBOL_000752</name>
</gene>
<dbReference type="OrthoDB" id="5508341at2"/>
<dbReference type="Proteomes" id="UP000217289">
    <property type="component" value="Chromosome"/>
</dbReference>
<feature type="compositionally biased region" description="Basic and acidic residues" evidence="1">
    <location>
        <begin position="182"/>
        <end position="192"/>
    </location>
</feature>
<evidence type="ECO:0000256" key="2">
    <source>
        <dbReference type="SAM" id="Phobius"/>
    </source>
</evidence>
<organism evidence="3 4">
    <name type="scientific">Melittangium boletus DSM 14713</name>
    <dbReference type="NCBI Taxonomy" id="1294270"/>
    <lineage>
        <taxon>Bacteria</taxon>
        <taxon>Pseudomonadati</taxon>
        <taxon>Myxococcota</taxon>
        <taxon>Myxococcia</taxon>
        <taxon>Myxococcales</taxon>
        <taxon>Cystobacterineae</taxon>
        <taxon>Archangiaceae</taxon>
        <taxon>Melittangium</taxon>
    </lineage>
</organism>
<keyword evidence="2" id="KW-0472">Membrane</keyword>
<accession>A0A250I636</accession>
<keyword evidence="2" id="KW-1133">Transmembrane helix</keyword>